<dbReference type="Pfam" id="PF13456">
    <property type="entry name" value="RVT_3"/>
    <property type="match status" value="1"/>
</dbReference>
<feature type="domain" description="Retrotransposon gag" evidence="3">
    <location>
        <begin position="309"/>
        <end position="398"/>
    </location>
</feature>
<dbReference type="InterPro" id="IPR053134">
    <property type="entry name" value="RNA-dir_DNA_polymerase"/>
</dbReference>
<dbReference type="InterPro" id="IPR036397">
    <property type="entry name" value="RNaseH_sf"/>
</dbReference>
<proteinExistence type="predicted"/>
<evidence type="ECO:0000259" key="4">
    <source>
        <dbReference type="Pfam" id="PF13456"/>
    </source>
</evidence>
<dbReference type="InterPro" id="IPR002156">
    <property type="entry name" value="RNaseH_domain"/>
</dbReference>
<feature type="region of interest" description="Disordered" evidence="1">
    <location>
        <begin position="519"/>
        <end position="551"/>
    </location>
</feature>
<feature type="domain" description="RNase H type-1" evidence="4">
    <location>
        <begin position="1180"/>
        <end position="1290"/>
    </location>
</feature>
<accession>Q6L4W8</accession>
<feature type="compositionally biased region" description="Basic and acidic residues" evidence="1">
    <location>
        <begin position="755"/>
        <end position="767"/>
    </location>
</feature>
<organism evidence="6 7">
    <name type="scientific">Oryza sativa subsp. japonica</name>
    <name type="common">Rice</name>
    <dbReference type="NCBI Taxonomy" id="39947"/>
    <lineage>
        <taxon>Eukaryota</taxon>
        <taxon>Viridiplantae</taxon>
        <taxon>Streptophyta</taxon>
        <taxon>Embryophyta</taxon>
        <taxon>Tracheophyta</taxon>
        <taxon>Spermatophyta</taxon>
        <taxon>Magnoliopsida</taxon>
        <taxon>Liliopsida</taxon>
        <taxon>Poales</taxon>
        <taxon>Poaceae</taxon>
        <taxon>BOP clade</taxon>
        <taxon>Oryzoideae</taxon>
        <taxon>Oryzeae</taxon>
        <taxon>Oryzinae</taxon>
        <taxon>Oryza</taxon>
        <taxon>Oryza sativa</taxon>
    </lineage>
</organism>
<evidence type="ECO:0000259" key="3">
    <source>
        <dbReference type="Pfam" id="PF03732"/>
    </source>
</evidence>
<feature type="region of interest" description="Disordered" evidence="1">
    <location>
        <begin position="425"/>
        <end position="480"/>
    </location>
</feature>
<feature type="domain" description="Reverse transcriptase/retrotransposon-derived protein RNase H-like" evidence="5">
    <location>
        <begin position="1064"/>
        <end position="1143"/>
    </location>
</feature>
<dbReference type="Gene3D" id="3.30.420.10">
    <property type="entry name" value="Ribonuclease H-like superfamily/Ribonuclease H"/>
    <property type="match status" value="1"/>
</dbReference>
<reference evidence="7" key="1">
    <citation type="journal article" date="2005" name="Nature">
        <title>The map-based sequence of the rice genome.</title>
        <authorList>
            <consortium name="International rice genome sequencing project (IRGSP)"/>
            <person name="Matsumoto T."/>
            <person name="Wu J."/>
            <person name="Kanamori H."/>
            <person name="Katayose Y."/>
            <person name="Fujisawa M."/>
            <person name="Namiki N."/>
            <person name="Mizuno H."/>
            <person name="Yamamoto K."/>
            <person name="Antonio B.A."/>
            <person name="Baba T."/>
            <person name="Sakata K."/>
            <person name="Nagamura Y."/>
            <person name="Aoki H."/>
            <person name="Arikawa K."/>
            <person name="Arita K."/>
            <person name="Bito T."/>
            <person name="Chiden Y."/>
            <person name="Fujitsuka N."/>
            <person name="Fukunaka R."/>
            <person name="Hamada M."/>
            <person name="Harada C."/>
            <person name="Hayashi A."/>
            <person name="Hijishita S."/>
            <person name="Honda M."/>
            <person name="Hosokawa S."/>
            <person name="Ichikawa Y."/>
            <person name="Idonuma A."/>
            <person name="Iijima M."/>
            <person name="Ikeda M."/>
            <person name="Ikeno M."/>
            <person name="Ito K."/>
            <person name="Ito S."/>
            <person name="Ito T."/>
            <person name="Ito Y."/>
            <person name="Ito Y."/>
            <person name="Iwabuchi A."/>
            <person name="Kamiya K."/>
            <person name="Karasawa W."/>
            <person name="Kurita K."/>
            <person name="Katagiri S."/>
            <person name="Kikuta A."/>
            <person name="Kobayashi H."/>
            <person name="Kobayashi N."/>
            <person name="Machita K."/>
            <person name="Maehara T."/>
            <person name="Masukawa M."/>
            <person name="Mizubayashi T."/>
            <person name="Mukai Y."/>
            <person name="Nagasaki H."/>
            <person name="Nagata Y."/>
            <person name="Naito S."/>
            <person name="Nakashima M."/>
            <person name="Nakama Y."/>
            <person name="Nakamichi Y."/>
            <person name="Nakamura M."/>
            <person name="Meguro A."/>
            <person name="Negishi M."/>
            <person name="Ohta I."/>
            <person name="Ohta T."/>
            <person name="Okamoto M."/>
            <person name="Ono N."/>
            <person name="Saji S."/>
            <person name="Sakaguchi M."/>
            <person name="Sakai K."/>
            <person name="Shibata M."/>
            <person name="Shimokawa T."/>
            <person name="Song J."/>
            <person name="Takazaki Y."/>
            <person name="Terasawa K."/>
            <person name="Tsugane M."/>
            <person name="Tsuji K."/>
            <person name="Ueda S."/>
            <person name="Waki K."/>
            <person name="Yamagata H."/>
            <person name="Yamamoto M."/>
            <person name="Yamamoto S."/>
            <person name="Yamane H."/>
            <person name="Yoshiki S."/>
            <person name="Yoshihara R."/>
            <person name="Yukawa K."/>
            <person name="Zhong H."/>
            <person name="Yano M."/>
            <person name="Yuan Q."/>
            <person name="Ouyang S."/>
            <person name="Liu J."/>
            <person name="Jones K.M."/>
            <person name="Gansberger K."/>
            <person name="Moffat K."/>
            <person name="Hill J."/>
            <person name="Bera J."/>
            <person name="Fadrosh D."/>
            <person name="Jin S."/>
            <person name="Johri S."/>
            <person name="Kim M."/>
            <person name="Overton L."/>
            <person name="Reardon M."/>
            <person name="Tsitrin T."/>
            <person name="Vuong H."/>
            <person name="Weaver B."/>
            <person name="Ciecko A."/>
            <person name="Tallon L."/>
            <person name="Jackson J."/>
            <person name="Pai G."/>
            <person name="Aken S.V."/>
            <person name="Utterback T."/>
            <person name="Reidmuller S."/>
            <person name="Feldblyum T."/>
            <person name="Hsiao J."/>
            <person name="Zismann V."/>
            <person name="Iobst S."/>
            <person name="de Vazeille A.R."/>
            <person name="Buell C.R."/>
            <person name="Ying K."/>
            <person name="Li Y."/>
            <person name="Lu T."/>
            <person name="Huang Y."/>
            <person name="Zhao Q."/>
            <person name="Feng Q."/>
            <person name="Zhang L."/>
            <person name="Zhu J."/>
            <person name="Weng Q."/>
            <person name="Mu J."/>
            <person name="Lu Y."/>
            <person name="Fan D."/>
            <person name="Liu Y."/>
            <person name="Guan J."/>
            <person name="Zhang Y."/>
            <person name="Yu S."/>
            <person name="Liu X."/>
            <person name="Zhang Y."/>
            <person name="Hong G."/>
            <person name="Han B."/>
            <person name="Choisne N."/>
            <person name="Demange N."/>
            <person name="Orjeda G."/>
            <person name="Samain S."/>
            <person name="Cattolico L."/>
            <person name="Pelletier E."/>
            <person name="Couloux A."/>
            <person name="Segurens B."/>
            <person name="Wincker P."/>
            <person name="D'Hont A."/>
            <person name="Scarpelli C."/>
            <person name="Weissenbach J."/>
            <person name="Salanoubat M."/>
            <person name="Quetier F."/>
            <person name="Yu Y."/>
            <person name="Kim H.R."/>
            <person name="Rambo T."/>
            <person name="Currie J."/>
            <person name="Collura K."/>
            <person name="Luo M."/>
            <person name="Yang T."/>
            <person name="Ammiraju J.S.S."/>
            <person name="Engler F."/>
            <person name="Soderlund C."/>
            <person name="Wing R.A."/>
            <person name="Palmer L.E."/>
            <person name="de la Bastide M."/>
            <person name="Spiegel L."/>
            <person name="Nascimento L."/>
            <person name="Zutavern T."/>
            <person name="O'Shaughnessy A."/>
            <person name="Dike S."/>
            <person name="Dedhia N."/>
            <person name="Preston R."/>
            <person name="Balija V."/>
            <person name="McCombie W.R."/>
            <person name="Chow T."/>
            <person name="Chen H."/>
            <person name="Chung M."/>
            <person name="Chen C."/>
            <person name="Shaw J."/>
            <person name="Wu H."/>
            <person name="Hsiao K."/>
            <person name="Chao Y."/>
            <person name="Chu M."/>
            <person name="Cheng C."/>
            <person name="Hour A."/>
            <person name="Lee P."/>
            <person name="Lin S."/>
            <person name="Lin Y."/>
            <person name="Liou J."/>
            <person name="Liu S."/>
            <person name="Hsing Y."/>
            <person name="Raghuvanshi S."/>
            <person name="Mohanty A."/>
            <person name="Bharti A.K."/>
            <person name="Gaur A."/>
            <person name="Gupta V."/>
            <person name="Kumar D."/>
            <person name="Ravi V."/>
            <person name="Vij S."/>
            <person name="Kapur A."/>
            <person name="Khurana P."/>
            <person name="Khurana P."/>
            <person name="Khurana J.P."/>
            <person name="Tyagi A.K."/>
            <person name="Gaikwad K."/>
            <person name="Singh A."/>
            <person name="Dalal V."/>
            <person name="Srivastava S."/>
            <person name="Dixit A."/>
            <person name="Pal A.K."/>
            <person name="Ghazi I.A."/>
            <person name="Yadav M."/>
            <person name="Pandit A."/>
            <person name="Bhargava A."/>
            <person name="Sureshbabu K."/>
            <person name="Batra K."/>
            <person name="Sharma T.R."/>
            <person name="Mohapatra T."/>
            <person name="Singh N.K."/>
            <person name="Messing J."/>
            <person name="Nelson A.B."/>
            <person name="Fuks G."/>
            <person name="Kavchok S."/>
            <person name="Keizer G."/>
            <person name="Linton E."/>
            <person name="Llaca V."/>
            <person name="Song R."/>
            <person name="Tanyolac B."/>
            <person name="Young S."/>
            <person name="Ho-Il K."/>
            <person name="Hahn J.H."/>
            <person name="Sangsakoo G."/>
            <person name="Vanavichit A."/>
            <person name="de Mattos Luiz.A.T."/>
            <person name="Zimmer P.D."/>
            <person name="Malone G."/>
            <person name="Dellagostin O."/>
            <person name="de Oliveira A.C."/>
            <person name="Bevan M."/>
            <person name="Bancroft I."/>
            <person name="Minx P."/>
            <person name="Cordum H."/>
            <person name="Wilson R."/>
            <person name="Cheng Z."/>
            <person name="Jin W."/>
            <person name="Jiang J."/>
            <person name="Leong S.A."/>
            <person name="Iwama H."/>
            <person name="Gojobori T."/>
            <person name="Itoh T."/>
            <person name="Niimura Y."/>
            <person name="Fujii Y."/>
            <person name="Habara T."/>
            <person name="Sakai H."/>
            <person name="Sato Y."/>
            <person name="Wilson G."/>
            <person name="Kumar K."/>
            <person name="McCouch S."/>
            <person name="Juretic N."/>
            <person name="Hoen D."/>
            <person name="Wright S."/>
            <person name="Bruskiewich R."/>
            <person name="Bureau T."/>
            <person name="Miyao A."/>
            <person name="Hirochika H."/>
            <person name="Nishikawa T."/>
            <person name="Kadowaki K."/>
            <person name="Sugiura M."/>
            <person name="Burr B."/>
            <person name="Sasaki T."/>
        </authorList>
    </citation>
    <scope>NUCLEOTIDE SEQUENCE [LARGE SCALE GENOMIC DNA]</scope>
    <source>
        <strain evidence="7">cv. Nipponbare</strain>
    </source>
</reference>
<dbReference type="SUPFAM" id="SSF56672">
    <property type="entry name" value="DNA/RNA polymerases"/>
    <property type="match status" value="1"/>
</dbReference>
<feature type="region of interest" description="Disordered" evidence="1">
    <location>
        <begin position="747"/>
        <end position="773"/>
    </location>
</feature>
<dbReference type="EMBL" id="AC130601">
    <property type="protein sequence ID" value="AAT44267.1"/>
    <property type="molecule type" value="Genomic_DNA"/>
</dbReference>
<feature type="compositionally biased region" description="Basic and acidic residues" evidence="1">
    <location>
        <begin position="190"/>
        <end position="215"/>
    </location>
</feature>
<dbReference type="CDD" id="cd09279">
    <property type="entry name" value="RNase_HI_like"/>
    <property type="match status" value="1"/>
</dbReference>
<dbReference type="Pfam" id="PF00078">
    <property type="entry name" value="RVT_1"/>
    <property type="match status" value="1"/>
</dbReference>
<dbReference type="GO" id="GO:0003676">
    <property type="term" value="F:nucleic acid binding"/>
    <property type="evidence" value="ECO:0007669"/>
    <property type="project" value="InterPro"/>
</dbReference>
<feature type="compositionally biased region" description="Polar residues" evidence="1">
    <location>
        <begin position="470"/>
        <end position="480"/>
    </location>
</feature>
<protein>
    <submittedName>
        <fullName evidence="6">Uncharacterized protein</fullName>
    </submittedName>
</protein>
<dbReference type="InterPro" id="IPR005162">
    <property type="entry name" value="Retrotrans_gag_dom"/>
</dbReference>
<evidence type="ECO:0000259" key="5">
    <source>
        <dbReference type="Pfam" id="PF17919"/>
    </source>
</evidence>
<dbReference type="GO" id="GO:0004523">
    <property type="term" value="F:RNA-DNA hybrid ribonuclease activity"/>
    <property type="evidence" value="ECO:0007669"/>
    <property type="project" value="InterPro"/>
</dbReference>
<feature type="compositionally biased region" description="Polar residues" evidence="1">
    <location>
        <begin position="157"/>
        <end position="180"/>
    </location>
</feature>
<evidence type="ECO:0000256" key="1">
    <source>
        <dbReference type="SAM" id="MobiDB-lite"/>
    </source>
</evidence>
<dbReference type="Pfam" id="PF03732">
    <property type="entry name" value="Retrotrans_gag"/>
    <property type="match status" value="1"/>
</dbReference>
<gene>
    <name evidence="6" type="ORF">OSJNBb0108E17.12</name>
</gene>
<reference evidence="7" key="2">
    <citation type="journal article" date="2008" name="Nucleic Acids Res.">
        <title>The rice annotation project database (RAP-DB): 2008 update.</title>
        <authorList>
            <consortium name="The rice annotation project (RAP)"/>
        </authorList>
    </citation>
    <scope>GENOME REANNOTATION</scope>
    <source>
        <strain evidence="7">cv. Nipponbare</strain>
    </source>
</reference>
<dbReference type="InterPro" id="IPR043502">
    <property type="entry name" value="DNA/RNA_pol_sf"/>
</dbReference>
<evidence type="ECO:0000313" key="6">
    <source>
        <dbReference type="EMBL" id="AAT44267.1"/>
    </source>
</evidence>
<feature type="region of interest" description="Disordered" evidence="1">
    <location>
        <begin position="157"/>
        <end position="222"/>
    </location>
</feature>
<evidence type="ECO:0000313" key="7">
    <source>
        <dbReference type="Proteomes" id="UP000000763"/>
    </source>
</evidence>
<sequence>MGFVSGIDDFVFPPGQAFRFGSLNFFTNDFGKISLLDSDSNQSGRDQLDGYLSSPGVDSRPTEIVEYDDFGYRYDYRNLDDFDEGYEDNYTPPLLRHFHGRQRDGKTASSPRRRRTTPITLLDTLLKEDALNQANHVVNILNQTKTMIAASVPVNSASVRTPTGSRVPPLQSQDYHQPSLSVVGAGTSRRSRDHDEQSVHSPPDRHRERRAECPRSPHRRRPIDLRETINQRRAARGYIPHHSPDRYDDDVDGVAAFTSDLRRVDWPAGFKPTGIEKYDGTTNPETWLTVYSLAIRAAGGDIKAMANYLPVALADSARSWLHGLPRGTIGSWAELRDHFIANFQGTFERPGTQFDLYNIVQKSGESLRDYIRRFSEQRNKISDITDDVIIAAFTKGIHHDLLVGKFGRKPPRTVKQMFEKANEYAKAEDAVTASKQSGTTWKPKKDTPTTGGSGSTNHKDRKRKPEELVATTTPSSRQCSRVNTFDKIMNSQCPHHPNSNHAAKDCFVYKQFAEQYAKNARKSTYRDQSTSKKKDDEDDAPTGFQDPRKELNHIFGGPLAYESKPKQKLTEREINAVQPDTPQYLRWSETTIKFDRSDHPDRVVHPGRYPLVLDPVVCNIKLRRSLIDGGTALNILFAKTLDDMQIPRTELKPKNFRTENICFEVADFETAYHAILGRPALAKFMAVPHYTYMMMKMPGPRGVISLRSDIKQAVTCDKESCEIAQTREIALAREEIRLAASTATEGEVSATKMSKGGEGDAKTEKIPLDPSDPTKTAVIGAKEVIEHSLHVKEDAKPIEQRLRHFAQDRKDAIKEELTKLLAAGFIKEVLHPDWLANPVLVRKKTGQWRMCVDYTDLNKSCPKDPFGLPRIDQVVDSTAGCELLSFLDCYSGYHQIRLKESDCLKTSFITPFGAYCYIAMPFGLKNAGATYQRMIQRCFSTQIGRNVEAYVDDVVVKTKQKDDLITDLEETFASIRAFRMKLNPEKCIFGVQLGKLLGFMVSHRGIRANPEKINAIINMKPSSSQKDVQTLTGCMAAFTRFVSRLGERGMPFFKLLKKTDNFQWGPEAQKAFENFKKLLTTPPVLASPHPQEPLLLYVSATSKVVSTVLVVECEEEGHLQKVQRPIYFVNEVLADSKTRYPQSQALADFVAEWTKCQEDTPAEKIEYWTMHFYGSKRLSGTRAGVVLISPTGERLSYILWIHFSASHNVAEYEALLHGLRIAISLGIRRLIVCGDSQLVVNQVMKEWSCLDDNMTAYRQEVRKLEDKFDGLELTHVLRHNNEAADRLANFGSKREAAPSDVLLNIFMNQLYRGKK</sequence>
<dbReference type="InterPro" id="IPR043128">
    <property type="entry name" value="Rev_trsase/Diguanyl_cyclase"/>
</dbReference>
<dbReference type="Gene3D" id="3.10.10.10">
    <property type="entry name" value="HIV Type 1 Reverse Transcriptase, subunit A, domain 1"/>
    <property type="match status" value="1"/>
</dbReference>
<evidence type="ECO:0000259" key="2">
    <source>
        <dbReference type="Pfam" id="PF00078"/>
    </source>
</evidence>
<name>Q6L4W8_ORYSJ</name>
<dbReference type="InterPro" id="IPR041577">
    <property type="entry name" value="RT_RNaseH_2"/>
</dbReference>
<dbReference type="InterPro" id="IPR000477">
    <property type="entry name" value="RT_dom"/>
</dbReference>
<dbReference type="PANTHER" id="PTHR24559:SF444">
    <property type="entry name" value="REVERSE TRANSCRIPTASE DOMAIN-CONTAINING PROTEIN"/>
    <property type="match status" value="1"/>
</dbReference>
<dbReference type="Gene3D" id="3.30.70.270">
    <property type="match status" value="2"/>
</dbReference>
<dbReference type="PANTHER" id="PTHR24559">
    <property type="entry name" value="TRANSPOSON TY3-I GAG-POL POLYPROTEIN"/>
    <property type="match status" value="1"/>
</dbReference>
<feature type="domain" description="Reverse transcriptase" evidence="2">
    <location>
        <begin position="841"/>
        <end position="1000"/>
    </location>
</feature>
<dbReference type="Proteomes" id="UP000000763">
    <property type="component" value="Chromosome 5"/>
</dbReference>
<dbReference type="CDD" id="cd01647">
    <property type="entry name" value="RT_LTR"/>
    <property type="match status" value="1"/>
</dbReference>
<feature type="region of interest" description="Disordered" evidence="1">
    <location>
        <begin position="93"/>
        <end position="116"/>
    </location>
</feature>
<dbReference type="Pfam" id="PF17919">
    <property type="entry name" value="RT_RNaseH_2"/>
    <property type="match status" value="1"/>
</dbReference>